<reference evidence="10" key="1">
    <citation type="submission" date="2020-05" db="EMBL/GenBank/DDBJ databases">
        <title>Phylogenomic resolution of chytrid fungi.</title>
        <authorList>
            <person name="Stajich J.E."/>
            <person name="Amses K."/>
            <person name="Simmons R."/>
            <person name="Seto K."/>
            <person name="Myers J."/>
            <person name="Bonds A."/>
            <person name="Quandt C.A."/>
            <person name="Barry K."/>
            <person name="Liu P."/>
            <person name="Grigoriev I."/>
            <person name="Longcore J.E."/>
            <person name="James T.Y."/>
        </authorList>
    </citation>
    <scope>NUCLEOTIDE SEQUENCE</scope>
    <source>
        <strain evidence="10">JEL0513</strain>
    </source>
</reference>
<evidence type="ECO:0000256" key="8">
    <source>
        <dbReference type="SAM" id="MobiDB-lite"/>
    </source>
</evidence>
<sequence length="144" mass="16208">MPSSDLHSLTNPLENIIQQMSFWGVVLDDEQLLSQQGSHDGGASSSSSFIHDDGNNSDTFTRPVLLKTHMNEHLDIRPFACSHCPERFFRKYDMTRHESSKHLIDRIACELCGITFSRPDALKRHERVCVVAAAAKNGRRAVSE</sequence>
<evidence type="ECO:0000256" key="1">
    <source>
        <dbReference type="ARBA" id="ARBA00004123"/>
    </source>
</evidence>
<keyword evidence="2" id="KW-0479">Metal-binding</keyword>
<proteinExistence type="predicted"/>
<dbReference type="PANTHER" id="PTHR24394:SF44">
    <property type="entry name" value="ZINC FINGER PROTEIN 271-LIKE"/>
    <property type="match status" value="1"/>
</dbReference>
<dbReference type="InterPro" id="IPR036236">
    <property type="entry name" value="Znf_C2H2_sf"/>
</dbReference>
<evidence type="ECO:0000313" key="11">
    <source>
        <dbReference type="Proteomes" id="UP001211907"/>
    </source>
</evidence>
<dbReference type="Proteomes" id="UP001211907">
    <property type="component" value="Unassembled WGS sequence"/>
</dbReference>
<name>A0AAD5T622_9FUNG</name>
<accession>A0AAD5T622</accession>
<gene>
    <name evidence="10" type="ORF">HK100_006040</name>
</gene>
<protein>
    <recommendedName>
        <fullName evidence="9">C2H2-type domain-containing protein</fullName>
    </recommendedName>
</protein>
<dbReference type="SUPFAM" id="SSF57667">
    <property type="entry name" value="beta-beta-alpha zinc fingers"/>
    <property type="match status" value="1"/>
</dbReference>
<keyword evidence="5" id="KW-0862">Zinc</keyword>
<dbReference type="SMART" id="SM00355">
    <property type="entry name" value="ZnF_C2H2"/>
    <property type="match status" value="2"/>
</dbReference>
<dbReference type="EMBL" id="JADGJH010000280">
    <property type="protein sequence ID" value="KAJ3131754.1"/>
    <property type="molecule type" value="Genomic_DNA"/>
</dbReference>
<evidence type="ECO:0000256" key="7">
    <source>
        <dbReference type="PROSITE-ProRule" id="PRU00042"/>
    </source>
</evidence>
<dbReference type="GO" id="GO:0000981">
    <property type="term" value="F:DNA-binding transcription factor activity, RNA polymerase II-specific"/>
    <property type="evidence" value="ECO:0007669"/>
    <property type="project" value="TreeGrafter"/>
</dbReference>
<feature type="domain" description="C2H2-type" evidence="9">
    <location>
        <begin position="79"/>
        <end position="107"/>
    </location>
</feature>
<evidence type="ECO:0000256" key="5">
    <source>
        <dbReference type="ARBA" id="ARBA00022833"/>
    </source>
</evidence>
<dbReference type="GO" id="GO:0008270">
    <property type="term" value="F:zinc ion binding"/>
    <property type="evidence" value="ECO:0007669"/>
    <property type="project" value="UniProtKB-KW"/>
</dbReference>
<evidence type="ECO:0000256" key="4">
    <source>
        <dbReference type="ARBA" id="ARBA00022771"/>
    </source>
</evidence>
<dbReference type="PROSITE" id="PS50157">
    <property type="entry name" value="ZINC_FINGER_C2H2_2"/>
    <property type="match status" value="2"/>
</dbReference>
<feature type="compositionally biased region" description="Low complexity" evidence="8">
    <location>
        <begin position="35"/>
        <end position="48"/>
    </location>
</feature>
<dbReference type="PANTHER" id="PTHR24394">
    <property type="entry name" value="ZINC FINGER PROTEIN"/>
    <property type="match status" value="1"/>
</dbReference>
<dbReference type="AlphaFoldDB" id="A0AAD5T622"/>
<evidence type="ECO:0000259" key="9">
    <source>
        <dbReference type="PROSITE" id="PS50157"/>
    </source>
</evidence>
<keyword evidence="3" id="KW-0677">Repeat</keyword>
<dbReference type="PROSITE" id="PS00028">
    <property type="entry name" value="ZINC_FINGER_C2H2_1"/>
    <property type="match status" value="1"/>
</dbReference>
<dbReference type="Pfam" id="PF00096">
    <property type="entry name" value="zf-C2H2"/>
    <property type="match status" value="2"/>
</dbReference>
<keyword evidence="11" id="KW-1185">Reference proteome</keyword>
<keyword evidence="4 7" id="KW-0863">Zinc-finger</keyword>
<dbReference type="Gene3D" id="3.30.160.60">
    <property type="entry name" value="Classic Zinc Finger"/>
    <property type="match status" value="1"/>
</dbReference>
<organism evidence="10 11">
    <name type="scientific">Physocladia obscura</name>
    <dbReference type="NCBI Taxonomy" id="109957"/>
    <lineage>
        <taxon>Eukaryota</taxon>
        <taxon>Fungi</taxon>
        <taxon>Fungi incertae sedis</taxon>
        <taxon>Chytridiomycota</taxon>
        <taxon>Chytridiomycota incertae sedis</taxon>
        <taxon>Chytridiomycetes</taxon>
        <taxon>Chytridiales</taxon>
        <taxon>Chytriomycetaceae</taxon>
        <taxon>Physocladia</taxon>
    </lineage>
</organism>
<evidence type="ECO:0000256" key="3">
    <source>
        <dbReference type="ARBA" id="ARBA00022737"/>
    </source>
</evidence>
<evidence type="ECO:0000256" key="6">
    <source>
        <dbReference type="ARBA" id="ARBA00023242"/>
    </source>
</evidence>
<comment type="subcellular location">
    <subcellularLocation>
        <location evidence="1">Nucleus</location>
    </subcellularLocation>
</comment>
<feature type="region of interest" description="Disordered" evidence="8">
    <location>
        <begin position="35"/>
        <end position="55"/>
    </location>
</feature>
<keyword evidence="6" id="KW-0539">Nucleus</keyword>
<dbReference type="InterPro" id="IPR013087">
    <property type="entry name" value="Znf_C2H2_type"/>
</dbReference>
<feature type="domain" description="C2H2-type" evidence="9">
    <location>
        <begin position="107"/>
        <end position="137"/>
    </location>
</feature>
<dbReference type="GO" id="GO:0005634">
    <property type="term" value="C:nucleus"/>
    <property type="evidence" value="ECO:0007669"/>
    <property type="project" value="UniProtKB-SubCell"/>
</dbReference>
<evidence type="ECO:0000256" key="2">
    <source>
        <dbReference type="ARBA" id="ARBA00022723"/>
    </source>
</evidence>
<comment type="caution">
    <text evidence="10">The sequence shown here is derived from an EMBL/GenBank/DDBJ whole genome shotgun (WGS) entry which is preliminary data.</text>
</comment>
<evidence type="ECO:0000313" key="10">
    <source>
        <dbReference type="EMBL" id="KAJ3131754.1"/>
    </source>
</evidence>